<sequence length="99" mass="10891">AARALSREMFLRGESAANRWVDDTAPLLDPDWLRLSGLANTGIVVSADELAAIEEEMERIVAPYVLRDPSARPAGVRGVRLLRYFLPEHIEEQSSGTAS</sequence>
<accession>A0A939JJZ6</accession>
<protein>
    <submittedName>
        <fullName evidence="1">ArsR family transcriptional regulator</fullName>
    </submittedName>
</protein>
<evidence type="ECO:0000313" key="1">
    <source>
        <dbReference type="EMBL" id="MBO0514775.1"/>
    </source>
</evidence>
<dbReference type="AlphaFoldDB" id="A0A939JJZ6"/>
<gene>
    <name evidence="1" type="ORF">J0695_23690</name>
</gene>
<organism evidence="1 2">
    <name type="scientific">Streptomyces beijiangensis</name>
    <dbReference type="NCBI Taxonomy" id="163361"/>
    <lineage>
        <taxon>Bacteria</taxon>
        <taxon>Bacillati</taxon>
        <taxon>Actinomycetota</taxon>
        <taxon>Actinomycetes</taxon>
        <taxon>Kitasatosporales</taxon>
        <taxon>Streptomycetaceae</taxon>
        <taxon>Streptomyces</taxon>
    </lineage>
</organism>
<comment type="caution">
    <text evidence="1">The sequence shown here is derived from an EMBL/GenBank/DDBJ whole genome shotgun (WGS) entry which is preliminary data.</text>
</comment>
<dbReference type="EMBL" id="JAFLRJ010000230">
    <property type="protein sequence ID" value="MBO0514775.1"/>
    <property type="molecule type" value="Genomic_DNA"/>
</dbReference>
<proteinExistence type="predicted"/>
<keyword evidence="2" id="KW-1185">Reference proteome</keyword>
<feature type="non-terminal residue" evidence="1">
    <location>
        <position position="1"/>
    </location>
</feature>
<evidence type="ECO:0000313" key="2">
    <source>
        <dbReference type="Proteomes" id="UP000664167"/>
    </source>
</evidence>
<name>A0A939JJZ6_9ACTN</name>
<dbReference type="Proteomes" id="UP000664167">
    <property type="component" value="Unassembled WGS sequence"/>
</dbReference>
<reference evidence="1" key="1">
    <citation type="submission" date="2021-03" db="EMBL/GenBank/DDBJ databases">
        <title>Streptomyces poriferae sp. nov., a novel marine sponge-derived Actinobacteria species with anti-MRSA activity.</title>
        <authorList>
            <person name="Sandoval-Powers M."/>
            <person name="Kralova S."/>
            <person name="Nguyen G.-S."/>
            <person name="Fawwal D."/>
            <person name="Degnes K."/>
            <person name="Klinkenberg G."/>
            <person name="Sletta H."/>
            <person name="Wentzel A."/>
            <person name="Liles M.R."/>
        </authorList>
    </citation>
    <scope>NUCLEOTIDE SEQUENCE</scope>
    <source>
        <strain evidence="1">DSM 41794</strain>
    </source>
</reference>